<evidence type="ECO:0000256" key="9">
    <source>
        <dbReference type="ARBA" id="ARBA00023136"/>
    </source>
</evidence>
<keyword evidence="12" id="KW-1185">Reference proteome</keyword>
<sequence length="143" mass="16217">MKQLLGILFTSMVLIVEAKGQSDTGVQTADTTVTEKPHRVEKYAEFPGGMMNFYVKYISKKLKYPKDAKKLGIEGIVRIEFIVESTGEIRQESVRVVRGIYASCDSEVVRLIKKSPKWIPGFSSELNKNIAQKIILPIHFRLK</sequence>
<keyword evidence="4" id="KW-1003">Cell membrane</keyword>
<dbReference type="Proteomes" id="UP001403385">
    <property type="component" value="Unassembled WGS sequence"/>
</dbReference>
<dbReference type="PANTHER" id="PTHR33446">
    <property type="entry name" value="PROTEIN TONB-RELATED"/>
    <property type="match status" value="1"/>
</dbReference>
<evidence type="ECO:0000256" key="5">
    <source>
        <dbReference type="ARBA" id="ARBA00022519"/>
    </source>
</evidence>
<dbReference type="InterPro" id="IPR051045">
    <property type="entry name" value="TonB-dependent_transducer"/>
</dbReference>
<evidence type="ECO:0000313" key="12">
    <source>
        <dbReference type="Proteomes" id="UP001403385"/>
    </source>
</evidence>
<protein>
    <submittedName>
        <fullName evidence="11">Energy transducer TonB</fullName>
    </submittedName>
</protein>
<comment type="subcellular location">
    <subcellularLocation>
        <location evidence="1">Cell inner membrane</location>
        <topology evidence="1">Single-pass membrane protein</topology>
        <orientation evidence="1">Periplasmic side</orientation>
    </subcellularLocation>
</comment>
<dbReference type="Gene3D" id="3.30.1150.10">
    <property type="match status" value="1"/>
</dbReference>
<keyword evidence="5" id="KW-0997">Cell inner membrane</keyword>
<dbReference type="Pfam" id="PF03544">
    <property type="entry name" value="TonB_C"/>
    <property type="match status" value="1"/>
</dbReference>
<dbReference type="EMBL" id="JBDKWZ010000014">
    <property type="protein sequence ID" value="MEN7550520.1"/>
    <property type="molecule type" value="Genomic_DNA"/>
</dbReference>
<keyword evidence="9" id="KW-0472">Membrane</keyword>
<evidence type="ECO:0000256" key="1">
    <source>
        <dbReference type="ARBA" id="ARBA00004383"/>
    </source>
</evidence>
<evidence type="ECO:0000256" key="7">
    <source>
        <dbReference type="ARBA" id="ARBA00022927"/>
    </source>
</evidence>
<comment type="similarity">
    <text evidence="2">Belongs to the TonB family.</text>
</comment>
<evidence type="ECO:0000313" key="11">
    <source>
        <dbReference type="EMBL" id="MEN7550520.1"/>
    </source>
</evidence>
<dbReference type="GO" id="GO:0031992">
    <property type="term" value="F:energy transducer activity"/>
    <property type="evidence" value="ECO:0007669"/>
    <property type="project" value="TreeGrafter"/>
</dbReference>
<dbReference type="SUPFAM" id="SSF74653">
    <property type="entry name" value="TolA/TonB C-terminal domain"/>
    <property type="match status" value="1"/>
</dbReference>
<dbReference type="AlphaFoldDB" id="A0AAW9SFE0"/>
<dbReference type="GO" id="GO:0098797">
    <property type="term" value="C:plasma membrane protein complex"/>
    <property type="evidence" value="ECO:0007669"/>
    <property type="project" value="TreeGrafter"/>
</dbReference>
<evidence type="ECO:0000259" key="10">
    <source>
        <dbReference type="PROSITE" id="PS52015"/>
    </source>
</evidence>
<organism evidence="11 12">
    <name type="scientific">Rapidithrix thailandica</name>
    <dbReference type="NCBI Taxonomy" id="413964"/>
    <lineage>
        <taxon>Bacteria</taxon>
        <taxon>Pseudomonadati</taxon>
        <taxon>Bacteroidota</taxon>
        <taxon>Cytophagia</taxon>
        <taxon>Cytophagales</taxon>
        <taxon>Flammeovirgaceae</taxon>
        <taxon>Rapidithrix</taxon>
    </lineage>
</organism>
<keyword evidence="6" id="KW-0812">Transmembrane</keyword>
<evidence type="ECO:0000256" key="2">
    <source>
        <dbReference type="ARBA" id="ARBA00006555"/>
    </source>
</evidence>
<evidence type="ECO:0000256" key="3">
    <source>
        <dbReference type="ARBA" id="ARBA00022448"/>
    </source>
</evidence>
<keyword evidence="8" id="KW-1133">Transmembrane helix</keyword>
<dbReference type="RefSeq" id="WP_346823303.1">
    <property type="nucleotide sequence ID" value="NZ_JBDKWZ010000014.1"/>
</dbReference>
<dbReference type="InterPro" id="IPR006260">
    <property type="entry name" value="TonB/TolA_C"/>
</dbReference>
<comment type="caution">
    <text evidence="11">The sequence shown here is derived from an EMBL/GenBank/DDBJ whole genome shotgun (WGS) entry which is preliminary data.</text>
</comment>
<dbReference type="PANTHER" id="PTHR33446:SF2">
    <property type="entry name" value="PROTEIN TONB"/>
    <property type="match status" value="1"/>
</dbReference>
<reference evidence="11 12" key="1">
    <citation type="submission" date="2024-04" db="EMBL/GenBank/DDBJ databases">
        <title>Novel genus in family Flammeovirgaceae.</title>
        <authorList>
            <person name="Nguyen T.H."/>
            <person name="Vuong T.Q."/>
            <person name="Le H."/>
            <person name="Kim S.-G."/>
        </authorList>
    </citation>
    <scope>NUCLEOTIDE SEQUENCE [LARGE SCALE GENOMIC DNA]</scope>
    <source>
        <strain evidence="11 12">JCM 23209</strain>
    </source>
</reference>
<evidence type="ECO:0000256" key="8">
    <source>
        <dbReference type="ARBA" id="ARBA00022989"/>
    </source>
</evidence>
<proteinExistence type="inferred from homology"/>
<name>A0AAW9SFE0_9BACT</name>
<dbReference type="GO" id="GO:0015031">
    <property type="term" value="P:protein transport"/>
    <property type="evidence" value="ECO:0007669"/>
    <property type="project" value="UniProtKB-KW"/>
</dbReference>
<feature type="domain" description="TonB C-terminal" evidence="10">
    <location>
        <begin position="49"/>
        <end position="143"/>
    </location>
</feature>
<dbReference type="GO" id="GO:0055085">
    <property type="term" value="P:transmembrane transport"/>
    <property type="evidence" value="ECO:0007669"/>
    <property type="project" value="InterPro"/>
</dbReference>
<keyword evidence="7" id="KW-0653">Protein transport</keyword>
<dbReference type="PROSITE" id="PS52015">
    <property type="entry name" value="TONB_CTD"/>
    <property type="match status" value="1"/>
</dbReference>
<evidence type="ECO:0000256" key="6">
    <source>
        <dbReference type="ARBA" id="ARBA00022692"/>
    </source>
</evidence>
<evidence type="ECO:0000256" key="4">
    <source>
        <dbReference type="ARBA" id="ARBA00022475"/>
    </source>
</evidence>
<keyword evidence="3" id="KW-0813">Transport</keyword>
<dbReference type="InterPro" id="IPR037682">
    <property type="entry name" value="TonB_C"/>
</dbReference>
<gene>
    <name evidence="11" type="ORF">AAG747_21550</name>
</gene>
<dbReference type="NCBIfam" id="TIGR01352">
    <property type="entry name" value="tonB_Cterm"/>
    <property type="match status" value="1"/>
</dbReference>
<accession>A0AAW9SFE0</accession>